<dbReference type="RefSeq" id="WP_167392651.1">
    <property type="nucleotide sequence ID" value="NZ_PVTK01000003.1"/>
</dbReference>
<name>A0A2T0V4Z3_9GAMM</name>
<comment type="caution">
    <text evidence="1">The sequence shown here is derived from an EMBL/GenBank/DDBJ whole genome shotgun (WGS) entry which is preliminary data.</text>
</comment>
<organism evidence="1 2">
    <name type="scientific">Vreelandella songnenensis</name>
    <dbReference type="NCBI Taxonomy" id="1176243"/>
    <lineage>
        <taxon>Bacteria</taxon>
        <taxon>Pseudomonadati</taxon>
        <taxon>Pseudomonadota</taxon>
        <taxon>Gammaproteobacteria</taxon>
        <taxon>Oceanospirillales</taxon>
        <taxon>Halomonadaceae</taxon>
        <taxon>Vreelandella</taxon>
    </lineage>
</organism>
<evidence type="ECO:0000313" key="2">
    <source>
        <dbReference type="Proteomes" id="UP000237647"/>
    </source>
</evidence>
<keyword evidence="2" id="KW-1185">Reference proteome</keyword>
<protein>
    <submittedName>
        <fullName evidence="1">Uncharacterized protein</fullName>
    </submittedName>
</protein>
<accession>A0A2T0V4Z3</accession>
<proteinExistence type="predicted"/>
<dbReference type="Proteomes" id="UP000237647">
    <property type="component" value="Unassembled WGS sequence"/>
</dbReference>
<sequence>MLEGLGAATFEHTSLIVDEDRHLRLVYYALRDEQDTPAFHAWLREGSSESA</sequence>
<gene>
    <name evidence="1" type="ORF">B0H98_103184</name>
</gene>
<dbReference type="EMBL" id="PVTK01000003">
    <property type="protein sequence ID" value="PRY65241.1"/>
    <property type="molecule type" value="Genomic_DNA"/>
</dbReference>
<reference evidence="1 2" key="1">
    <citation type="submission" date="2018-03" db="EMBL/GenBank/DDBJ databases">
        <title>Genomic Encyclopedia of Type Strains, Phase III (KMG-III): the genomes of soil and plant-associated and newly described type strains.</title>
        <authorList>
            <person name="Whitman W."/>
        </authorList>
    </citation>
    <scope>NUCLEOTIDE SEQUENCE [LARGE SCALE GENOMIC DNA]</scope>
    <source>
        <strain evidence="1 2">CGMCC 1.12152</strain>
    </source>
</reference>
<evidence type="ECO:0000313" key="1">
    <source>
        <dbReference type="EMBL" id="PRY65241.1"/>
    </source>
</evidence>
<dbReference type="AlphaFoldDB" id="A0A2T0V4Z3"/>